<dbReference type="InterPro" id="IPR013149">
    <property type="entry name" value="ADH-like_C"/>
</dbReference>
<dbReference type="PANTHER" id="PTHR43482:SF1">
    <property type="entry name" value="PROTEIN AST1-RELATED"/>
    <property type="match status" value="1"/>
</dbReference>
<dbReference type="Pfam" id="PF08240">
    <property type="entry name" value="ADH_N"/>
    <property type="match status" value="1"/>
</dbReference>
<dbReference type="SUPFAM" id="SSF50129">
    <property type="entry name" value="GroES-like"/>
    <property type="match status" value="1"/>
</dbReference>
<evidence type="ECO:0000313" key="3">
    <source>
        <dbReference type="Proteomes" id="UP000514509"/>
    </source>
</evidence>
<keyword evidence="3" id="KW-1185">Reference proteome</keyword>
<protein>
    <submittedName>
        <fullName evidence="2">NADP-dependent oxidoreductase</fullName>
    </submittedName>
</protein>
<dbReference type="InterPro" id="IPR052585">
    <property type="entry name" value="Lipid_raft_assoc_Zn_ADH"/>
</dbReference>
<name>A0A7L7L964_9BACT</name>
<dbReference type="RefSeq" id="WP_182411835.1">
    <property type="nucleotide sequence ID" value="NZ_CP055153.1"/>
</dbReference>
<dbReference type="PANTHER" id="PTHR43482">
    <property type="entry name" value="PROTEIN AST1-RELATED"/>
    <property type="match status" value="1"/>
</dbReference>
<sequence>MKAVVLKSFGSIDNFALTEVENPNVAANEVLVKIKATAFNPIDYQMRQGSSESKLLKSFILGRELSGVILEVGHNVTGFATGDEITAYVGSLASNGTYAELISIPQQLIAKKPSVLSHAQAAALPLVGLTALQCFERLTLPLEATIFMSGGAGGVGTILIQLLLTRGYQKLITTAGNTESQNHLLSLGLPSKHIIDYHENDYLAKIKDQVPRGTYDGCIDLVGGYMAEVCAELIKIHGVYVDVTFLTTIKAREVLFNKATTILNVANYAYTLSGNIADTSLYGKNLTTLFQKVESRIILPAEVEIIGNLNVETVQLAHQKLETNQTKGKKLVMLIE</sequence>
<dbReference type="SUPFAM" id="SSF51735">
    <property type="entry name" value="NAD(P)-binding Rossmann-fold domains"/>
    <property type="match status" value="1"/>
</dbReference>
<dbReference type="GO" id="GO:0016491">
    <property type="term" value="F:oxidoreductase activity"/>
    <property type="evidence" value="ECO:0007669"/>
    <property type="project" value="InterPro"/>
</dbReference>
<feature type="domain" description="Enoyl reductase (ER)" evidence="1">
    <location>
        <begin position="10"/>
        <end position="332"/>
    </location>
</feature>
<proteinExistence type="predicted"/>
<dbReference type="InterPro" id="IPR020843">
    <property type="entry name" value="ER"/>
</dbReference>
<dbReference type="SMART" id="SM00829">
    <property type="entry name" value="PKS_ER"/>
    <property type="match status" value="1"/>
</dbReference>
<dbReference type="Gene3D" id="3.40.50.720">
    <property type="entry name" value="NAD(P)-binding Rossmann-like Domain"/>
    <property type="match status" value="1"/>
</dbReference>
<accession>A0A7L7L964</accession>
<dbReference type="InterPro" id="IPR036291">
    <property type="entry name" value="NAD(P)-bd_dom_sf"/>
</dbReference>
<dbReference type="CDD" id="cd05289">
    <property type="entry name" value="MDR_like_2"/>
    <property type="match status" value="1"/>
</dbReference>
<evidence type="ECO:0000259" key="1">
    <source>
        <dbReference type="SMART" id="SM00829"/>
    </source>
</evidence>
<dbReference type="Proteomes" id="UP000514509">
    <property type="component" value="Chromosome"/>
</dbReference>
<evidence type="ECO:0000313" key="2">
    <source>
        <dbReference type="EMBL" id="QMU29376.1"/>
    </source>
</evidence>
<dbReference type="Gene3D" id="3.90.180.10">
    <property type="entry name" value="Medium-chain alcohol dehydrogenases, catalytic domain"/>
    <property type="match status" value="1"/>
</dbReference>
<reference evidence="2 3" key="2">
    <citation type="submission" date="2020-08" db="EMBL/GenBank/DDBJ databases">
        <title>Adhaeribacter dokdonensis sp. nov., isolated from the rhizosphere of Elymus tsukushiensis, a plant native to the Dokdo Islands, Republic of Korea.</title>
        <authorList>
            <person name="Ghim S.Y."/>
        </authorList>
    </citation>
    <scope>NUCLEOTIDE SEQUENCE [LARGE SCALE GENOMIC DNA]</scope>
    <source>
        <strain evidence="2 3">KUDC8001</strain>
    </source>
</reference>
<dbReference type="KEGG" id="add:HUW48_15625"/>
<dbReference type="InterPro" id="IPR013154">
    <property type="entry name" value="ADH-like_N"/>
</dbReference>
<dbReference type="Pfam" id="PF00107">
    <property type="entry name" value="ADH_zinc_N"/>
    <property type="match status" value="1"/>
</dbReference>
<reference evidence="2 3" key="1">
    <citation type="submission" date="2020-06" db="EMBL/GenBank/DDBJ databases">
        <authorList>
            <person name="Hwang Y.J."/>
        </authorList>
    </citation>
    <scope>NUCLEOTIDE SEQUENCE [LARGE SCALE GENOMIC DNA]</scope>
    <source>
        <strain evidence="2 3">KUDC8001</strain>
    </source>
</reference>
<dbReference type="InterPro" id="IPR011032">
    <property type="entry name" value="GroES-like_sf"/>
</dbReference>
<dbReference type="EMBL" id="CP055153">
    <property type="protein sequence ID" value="QMU29376.1"/>
    <property type="molecule type" value="Genomic_DNA"/>
</dbReference>
<dbReference type="AlphaFoldDB" id="A0A7L7L964"/>
<gene>
    <name evidence="2" type="ORF">HUW48_15625</name>
</gene>
<organism evidence="2 3">
    <name type="scientific">Adhaeribacter radiodurans</name>
    <dbReference type="NCBI Taxonomy" id="2745197"/>
    <lineage>
        <taxon>Bacteria</taxon>
        <taxon>Pseudomonadati</taxon>
        <taxon>Bacteroidota</taxon>
        <taxon>Cytophagia</taxon>
        <taxon>Cytophagales</taxon>
        <taxon>Hymenobacteraceae</taxon>
        <taxon>Adhaeribacter</taxon>
    </lineage>
</organism>